<comment type="caution">
    <text evidence="2">The sequence shown here is derived from an EMBL/GenBank/DDBJ whole genome shotgun (WGS) entry which is preliminary data.</text>
</comment>
<proteinExistence type="predicted"/>
<organism evidence="2 3">
    <name type="scientific">Ridgeia piscesae</name>
    <name type="common">Tubeworm</name>
    <dbReference type="NCBI Taxonomy" id="27915"/>
    <lineage>
        <taxon>Eukaryota</taxon>
        <taxon>Metazoa</taxon>
        <taxon>Spiralia</taxon>
        <taxon>Lophotrochozoa</taxon>
        <taxon>Annelida</taxon>
        <taxon>Polychaeta</taxon>
        <taxon>Sedentaria</taxon>
        <taxon>Canalipalpata</taxon>
        <taxon>Sabellida</taxon>
        <taxon>Siboglinidae</taxon>
        <taxon>Ridgeia</taxon>
    </lineage>
</organism>
<evidence type="ECO:0000313" key="2">
    <source>
        <dbReference type="EMBL" id="KAK2176021.1"/>
    </source>
</evidence>
<evidence type="ECO:0000256" key="1">
    <source>
        <dbReference type="SAM" id="Phobius"/>
    </source>
</evidence>
<keyword evidence="1" id="KW-0812">Transmembrane</keyword>
<dbReference type="EMBL" id="JAODUO010000691">
    <property type="protein sequence ID" value="KAK2176021.1"/>
    <property type="molecule type" value="Genomic_DNA"/>
</dbReference>
<evidence type="ECO:0000313" key="3">
    <source>
        <dbReference type="Proteomes" id="UP001209878"/>
    </source>
</evidence>
<protein>
    <submittedName>
        <fullName evidence="2">Uncharacterized protein</fullName>
    </submittedName>
</protein>
<gene>
    <name evidence="2" type="ORF">NP493_691g02023</name>
</gene>
<reference evidence="2" key="1">
    <citation type="journal article" date="2023" name="Mol. Biol. Evol.">
        <title>Third-Generation Sequencing Reveals the Adaptive Role of the Epigenome in Three Deep-Sea Polychaetes.</title>
        <authorList>
            <person name="Perez M."/>
            <person name="Aroh O."/>
            <person name="Sun Y."/>
            <person name="Lan Y."/>
            <person name="Juniper S.K."/>
            <person name="Young C.R."/>
            <person name="Angers B."/>
            <person name="Qian P.Y."/>
        </authorList>
    </citation>
    <scope>NUCLEOTIDE SEQUENCE</scope>
    <source>
        <strain evidence="2">R07B-5</strain>
    </source>
</reference>
<feature type="transmembrane region" description="Helical" evidence="1">
    <location>
        <begin position="20"/>
        <end position="39"/>
    </location>
</feature>
<keyword evidence="1" id="KW-1133">Transmembrane helix</keyword>
<keyword evidence="1" id="KW-0472">Membrane</keyword>
<sequence length="95" mass="10868">MRDVNSTTDRLQTMKVTGDAVVALLLLFTVTVSTMTTTMNPKFVACKRLCELDHMQCIASNWDLREISRIQTIENPCYSFTKDCLTMCHLKYTLP</sequence>
<dbReference type="Proteomes" id="UP001209878">
    <property type="component" value="Unassembled WGS sequence"/>
</dbReference>
<dbReference type="AlphaFoldDB" id="A0AAD9NPM5"/>
<keyword evidence="3" id="KW-1185">Reference proteome</keyword>
<name>A0AAD9NPM5_RIDPI</name>
<accession>A0AAD9NPM5</accession>